<dbReference type="OrthoDB" id="1433435at2"/>
<dbReference type="EMBL" id="AP014548">
    <property type="protein sequence ID" value="BAO55009.1"/>
    <property type="molecule type" value="Genomic_DNA"/>
</dbReference>
<evidence type="ECO:0008006" key="3">
    <source>
        <dbReference type="Google" id="ProtNLM"/>
    </source>
</evidence>
<dbReference type="HOGENOM" id="CLU_074805_0_0_10"/>
<dbReference type="KEGG" id="nmf:NMS_1000"/>
<evidence type="ECO:0000313" key="1">
    <source>
        <dbReference type="EMBL" id="BAO55009.1"/>
    </source>
</evidence>
<organism evidence="1 2">
    <name type="scientific">Nonlabens marinus S1-08</name>
    <dbReference type="NCBI Taxonomy" id="1454201"/>
    <lineage>
        <taxon>Bacteria</taxon>
        <taxon>Pseudomonadati</taxon>
        <taxon>Bacteroidota</taxon>
        <taxon>Flavobacteriia</taxon>
        <taxon>Flavobacteriales</taxon>
        <taxon>Flavobacteriaceae</taxon>
        <taxon>Nonlabens</taxon>
    </lineage>
</organism>
<dbReference type="RefSeq" id="WP_041495688.1">
    <property type="nucleotide sequence ID" value="NZ_AP014548.1"/>
</dbReference>
<keyword evidence="2" id="KW-1185">Reference proteome</keyword>
<dbReference type="STRING" id="1454201.NMS_1000"/>
<name>W8VPE5_9FLAO</name>
<dbReference type="Proteomes" id="UP000031760">
    <property type="component" value="Chromosome"/>
</dbReference>
<evidence type="ECO:0000313" key="2">
    <source>
        <dbReference type="Proteomes" id="UP000031760"/>
    </source>
</evidence>
<proteinExistence type="predicted"/>
<dbReference type="AlphaFoldDB" id="W8VPE5"/>
<gene>
    <name evidence="1" type="ORF">NMS_1000</name>
</gene>
<reference evidence="1 2" key="1">
    <citation type="journal article" date="2014" name="Proc. Natl. Acad. Sci. U.S.A.">
        <title>Functional characterization of flavobacteria rhodopsins reveals a unique class of light-driven chloride pump in bacteria.</title>
        <authorList>
            <person name="Yoshizawa S."/>
            <person name="Kumagai Y."/>
            <person name="Kim H."/>
            <person name="Ogura Y."/>
            <person name="Hayashi T."/>
            <person name="Iwasaki W."/>
            <person name="DeLong E.F."/>
            <person name="Kogure K."/>
        </authorList>
    </citation>
    <scope>NUCLEOTIDE SEQUENCE [LARGE SCALE GENOMIC DNA]</scope>
    <source>
        <strain evidence="1 2">S1-08</strain>
    </source>
</reference>
<sequence length="301" mass="34510">MKLSYGKQIEIDRLSEVTIDILIFAKNHEERALTAFNYISAKTDVLNAIAFTYDDNTIPIEGIKFIHIDNQVDIISFLDESILDSDLTSLNILVDYSCMTKPWYYTIILYLSQKKLNQQELNLYFVYTPSKYSKPMAPKPNTVIAPLPGKYVVPTNKPKALIVCLGYEQNKAQGIIEHLDPKVCYIFYSKPALDDAFVKTIEENNRELIDHNSNVITFPLDDLIVIERELVSLYHFLRKDYSIIIAPLGPKPFTFMAMLLSIKYTDIDIWRVGSGSDINEYERKPVSNSSFIVSYVNFTAN</sequence>
<protein>
    <recommendedName>
        <fullName evidence="3">SMODS-associated and fused to various effectors domain-containing protein</fullName>
    </recommendedName>
</protein>
<accession>W8VPE5</accession>